<dbReference type="RefSeq" id="WP_092267731.1">
    <property type="nucleotide sequence ID" value="NZ_BJOE01000028.1"/>
</dbReference>
<keyword evidence="2" id="KW-1185">Reference proteome</keyword>
<dbReference type="Proteomes" id="UP000198915">
    <property type="component" value="Unassembled WGS sequence"/>
</dbReference>
<accession>A0A1I3ST47</accession>
<reference evidence="2" key="1">
    <citation type="submission" date="2016-10" db="EMBL/GenBank/DDBJ databases">
        <authorList>
            <person name="Varghese N."/>
            <person name="Submissions S."/>
        </authorList>
    </citation>
    <scope>NUCLEOTIDE SEQUENCE [LARGE SCALE GENOMIC DNA]</scope>
    <source>
        <strain evidence="2">OK042</strain>
    </source>
</reference>
<sequence>MRSMYGVEIQIPAGKLPGFYAQVIHKIGDHVNVFDRDQLLFIVENEDERDKLEEVLRKPNMLGDVFPLLLMPSTAKIESLDDRGFISQNEHLYLYADRIAVFTLPENLGSEPDRWAAREQLREHLVGQIPGSPAAPAPSYIIDGSLTELVEGIARAYQVSLEWVHREE</sequence>
<dbReference type="AlphaFoldDB" id="A0A1I3ST47"/>
<evidence type="ECO:0000313" key="1">
    <source>
        <dbReference type="EMBL" id="SFJ61520.1"/>
    </source>
</evidence>
<protein>
    <submittedName>
        <fullName evidence="1">Uncharacterized protein</fullName>
    </submittedName>
</protein>
<evidence type="ECO:0000313" key="2">
    <source>
        <dbReference type="Proteomes" id="UP000198915"/>
    </source>
</evidence>
<name>A0A1I3ST47_9BACL</name>
<dbReference type="EMBL" id="FORT01000004">
    <property type="protein sequence ID" value="SFJ61520.1"/>
    <property type="molecule type" value="Genomic_DNA"/>
</dbReference>
<dbReference type="STRING" id="1884381.SAMN05518846_104279"/>
<proteinExistence type="predicted"/>
<organism evidence="1 2">
    <name type="scientific">Brevibacillus centrosporus</name>
    <dbReference type="NCBI Taxonomy" id="54910"/>
    <lineage>
        <taxon>Bacteria</taxon>
        <taxon>Bacillati</taxon>
        <taxon>Bacillota</taxon>
        <taxon>Bacilli</taxon>
        <taxon>Bacillales</taxon>
        <taxon>Paenibacillaceae</taxon>
        <taxon>Brevibacillus</taxon>
    </lineage>
</organism>
<gene>
    <name evidence="1" type="ORF">SAMN05518846_104279</name>
</gene>